<keyword evidence="5 8" id="KW-1133">Transmembrane helix</keyword>
<evidence type="ECO:0000256" key="8">
    <source>
        <dbReference type="SAM" id="Phobius"/>
    </source>
</evidence>
<keyword evidence="6 8" id="KW-0472">Membrane</keyword>
<feature type="transmembrane region" description="Helical" evidence="8">
    <location>
        <begin position="321"/>
        <end position="342"/>
    </location>
</feature>
<dbReference type="PROSITE" id="PS50850">
    <property type="entry name" value="MFS"/>
    <property type="match status" value="1"/>
</dbReference>
<evidence type="ECO:0000313" key="10">
    <source>
        <dbReference type="EMBL" id="PSN71504.1"/>
    </source>
</evidence>
<evidence type="ECO:0000256" key="7">
    <source>
        <dbReference type="SAM" id="MobiDB-lite"/>
    </source>
</evidence>
<dbReference type="OrthoDB" id="413079at2759"/>
<dbReference type="AlphaFoldDB" id="A0A2T2P1F0"/>
<evidence type="ECO:0000313" key="11">
    <source>
        <dbReference type="Proteomes" id="UP000240883"/>
    </source>
</evidence>
<dbReference type="InterPro" id="IPR011701">
    <property type="entry name" value="MFS"/>
</dbReference>
<protein>
    <submittedName>
        <fullName evidence="10">MFS general substrate transporter</fullName>
    </submittedName>
</protein>
<comment type="similarity">
    <text evidence="2">Belongs to the major facilitator superfamily.</text>
</comment>
<feature type="transmembrane region" description="Helical" evidence="8">
    <location>
        <begin position="374"/>
        <end position="396"/>
    </location>
</feature>
<feature type="domain" description="Major facilitator superfamily (MFS) profile" evidence="9">
    <location>
        <begin position="79"/>
        <end position="463"/>
    </location>
</feature>
<evidence type="ECO:0000256" key="1">
    <source>
        <dbReference type="ARBA" id="ARBA00004127"/>
    </source>
</evidence>
<dbReference type="Pfam" id="PF07690">
    <property type="entry name" value="MFS_1"/>
    <property type="match status" value="1"/>
</dbReference>
<feature type="transmembrane region" description="Helical" evidence="8">
    <location>
        <begin position="166"/>
        <end position="182"/>
    </location>
</feature>
<feature type="transmembrane region" description="Helical" evidence="8">
    <location>
        <begin position="403"/>
        <end position="426"/>
    </location>
</feature>
<feature type="compositionally biased region" description="Low complexity" evidence="7">
    <location>
        <begin position="1"/>
        <end position="19"/>
    </location>
</feature>
<feature type="transmembrane region" description="Helical" evidence="8">
    <location>
        <begin position="77"/>
        <end position="104"/>
    </location>
</feature>
<dbReference type="EMBL" id="KZ678131">
    <property type="protein sequence ID" value="PSN71504.1"/>
    <property type="molecule type" value="Genomic_DNA"/>
</dbReference>
<evidence type="ECO:0000256" key="3">
    <source>
        <dbReference type="ARBA" id="ARBA00022448"/>
    </source>
</evidence>
<dbReference type="InterPro" id="IPR020846">
    <property type="entry name" value="MFS_dom"/>
</dbReference>
<dbReference type="Gene3D" id="1.20.1250.20">
    <property type="entry name" value="MFS general substrate transporter like domains"/>
    <property type="match status" value="2"/>
</dbReference>
<gene>
    <name evidence="10" type="ORF">BS50DRAFT_486401</name>
</gene>
<comment type="subcellular location">
    <subcellularLocation>
        <location evidence="1">Endomembrane system</location>
        <topology evidence="1">Multi-pass membrane protein</topology>
    </subcellularLocation>
</comment>
<accession>A0A2T2P1F0</accession>
<dbReference type="FunFam" id="1.20.1250.20:FF:000308">
    <property type="entry name" value="MFS efflux transporter"/>
    <property type="match status" value="1"/>
</dbReference>
<feature type="region of interest" description="Disordered" evidence="7">
    <location>
        <begin position="1"/>
        <end position="25"/>
    </location>
</feature>
<evidence type="ECO:0000256" key="6">
    <source>
        <dbReference type="ARBA" id="ARBA00023136"/>
    </source>
</evidence>
<feature type="transmembrane region" description="Helical" evidence="8">
    <location>
        <begin position="283"/>
        <end position="309"/>
    </location>
</feature>
<keyword evidence="11" id="KW-1185">Reference proteome</keyword>
<dbReference type="SUPFAM" id="SSF103473">
    <property type="entry name" value="MFS general substrate transporter"/>
    <property type="match status" value="1"/>
</dbReference>
<dbReference type="GO" id="GO:0016020">
    <property type="term" value="C:membrane"/>
    <property type="evidence" value="ECO:0007669"/>
    <property type="project" value="TreeGrafter"/>
</dbReference>
<evidence type="ECO:0000259" key="9">
    <source>
        <dbReference type="PROSITE" id="PS50850"/>
    </source>
</evidence>
<proteinExistence type="inferred from homology"/>
<feature type="transmembrane region" description="Helical" evidence="8">
    <location>
        <begin position="438"/>
        <end position="460"/>
    </location>
</feature>
<sequence>MTSTVTTTETTPVTTSPPSHSASQENIELQPIAGAVTRGQSRLSDHGSKNIDPPEFLPQPSTTVSVVERWNFPRVNIFRVAATLFSFVIMGANDAAYGAIIPYLEEYYNLSYVIVSLVFLSPLGGYAGAALLNNWIHIRFGQRGVAFLGPFCHVVAYLVICLHPPYPVLVVVFIIAGFGNGLEDAAWNAWAGNMANSNEVLGFLHGFYGLGALLSPLIATTLITTSGWQWFEFYYIMLGGSAIELVANLWAFWPVSGKAYREKNPRAAASNESRLKEALKSRVTWLASIFLLAYVGAEVALGGWIVTFMRRERAGGDFESGMVATGFWTGITLGRVVLGFLTPRLGEKFAVMLYLVLAIISQLVFWLAPSFHVSAVAVSLQGFFLGPLFPAAIVAATKILPSYLHVSAIGFAAAFGGGGGAVLPFAIGSLAQAKGVTILQPVILAVLVVLLLIWICFPVLKKQNVTGHDSVPAAQLDLDRQWMNIDFDLVEVGKRTLGKARRG</sequence>
<evidence type="ECO:0000256" key="2">
    <source>
        <dbReference type="ARBA" id="ARBA00008335"/>
    </source>
</evidence>
<dbReference type="GO" id="GO:0022857">
    <property type="term" value="F:transmembrane transporter activity"/>
    <property type="evidence" value="ECO:0007669"/>
    <property type="project" value="InterPro"/>
</dbReference>
<feature type="transmembrane region" description="Helical" evidence="8">
    <location>
        <begin position="203"/>
        <end position="227"/>
    </location>
</feature>
<dbReference type="InterPro" id="IPR051788">
    <property type="entry name" value="MFS_Transporter"/>
</dbReference>
<feature type="transmembrane region" description="Helical" evidence="8">
    <location>
        <begin position="144"/>
        <end position="160"/>
    </location>
</feature>
<reference evidence="10 11" key="1">
    <citation type="journal article" date="2018" name="Front. Microbiol.">
        <title>Genome-Wide Analysis of Corynespora cassiicola Leaf Fall Disease Putative Effectors.</title>
        <authorList>
            <person name="Lopez D."/>
            <person name="Ribeiro S."/>
            <person name="Label P."/>
            <person name="Fumanal B."/>
            <person name="Venisse J.S."/>
            <person name="Kohler A."/>
            <person name="de Oliveira R.R."/>
            <person name="Labutti K."/>
            <person name="Lipzen A."/>
            <person name="Lail K."/>
            <person name="Bauer D."/>
            <person name="Ohm R.A."/>
            <person name="Barry K.W."/>
            <person name="Spatafora J."/>
            <person name="Grigoriev I.V."/>
            <person name="Martin F.M."/>
            <person name="Pujade-Renaud V."/>
        </authorList>
    </citation>
    <scope>NUCLEOTIDE SEQUENCE [LARGE SCALE GENOMIC DNA]</scope>
    <source>
        <strain evidence="10 11">Philippines</strain>
    </source>
</reference>
<dbReference type="GO" id="GO:0012505">
    <property type="term" value="C:endomembrane system"/>
    <property type="evidence" value="ECO:0007669"/>
    <property type="project" value="UniProtKB-SubCell"/>
</dbReference>
<dbReference type="FunFam" id="1.20.1250.20:FF:000286">
    <property type="entry name" value="MFS efflux transporter"/>
    <property type="match status" value="1"/>
</dbReference>
<evidence type="ECO:0000256" key="5">
    <source>
        <dbReference type="ARBA" id="ARBA00022989"/>
    </source>
</evidence>
<dbReference type="Proteomes" id="UP000240883">
    <property type="component" value="Unassembled WGS sequence"/>
</dbReference>
<keyword evidence="4 8" id="KW-0812">Transmembrane</keyword>
<name>A0A2T2P1F0_CORCC</name>
<feature type="transmembrane region" description="Helical" evidence="8">
    <location>
        <begin position="233"/>
        <end position="253"/>
    </location>
</feature>
<feature type="transmembrane region" description="Helical" evidence="8">
    <location>
        <begin position="349"/>
        <end position="368"/>
    </location>
</feature>
<dbReference type="PANTHER" id="PTHR23514">
    <property type="entry name" value="BYPASS OF STOP CODON PROTEIN 6"/>
    <property type="match status" value="1"/>
</dbReference>
<evidence type="ECO:0000256" key="4">
    <source>
        <dbReference type="ARBA" id="ARBA00022692"/>
    </source>
</evidence>
<organism evidence="10 11">
    <name type="scientific">Corynespora cassiicola Philippines</name>
    <dbReference type="NCBI Taxonomy" id="1448308"/>
    <lineage>
        <taxon>Eukaryota</taxon>
        <taxon>Fungi</taxon>
        <taxon>Dikarya</taxon>
        <taxon>Ascomycota</taxon>
        <taxon>Pezizomycotina</taxon>
        <taxon>Dothideomycetes</taxon>
        <taxon>Pleosporomycetidae</taxon>
        <taxon>Pleosporales</taxon>
        <taxon>Corynesporascaceae</taxon>
        <taxon>Corynespora</taxon>
    </lineage>
</organism>
<feature type="transmembrane region" description="Helical" evidence="8">
    <location>
        <begin position="110"/>
        <end position="132"/>
    </location>
</feature>
<keyword evidence="3" id="KW-0813">Transport</keyword>
<dbReference type="PANTHER" id="PTHR23514:SF3">
    <property type="entry name" value="BYPASS OF STOP CODON PROTEIN 6"/>
    <property type="match status" value="1"/>
</dbReference>
<dbReference type="InterPro" id="IPR036259">
    <property type="entry name" value="MFS_trans_sf"/>
</dbReference>